<dbReference type="EMBL" id="LT607412">
    <property type="protein sequence ID" value="SCE90579.1"/>
    <property type="molecule type" value="Genomic_DNA"/>
</dbReference>
<proteinExistence type="predicted"/>
<protein>
    <submittedName>
        <fullName evidence="2">Uncharacterized protein</fullName>
    </submittedName>
</protein>
<name>A0A1C4W3F5_9ACTN</name>
<keyword evidence="3" id="KW-1185">Reference proteome</keyword>
<evidence type="ECO:0000256" key="1">
    <source>
        <dbReference type="SAM" id="Phobius"/>
    </source>
</evidence>
<organism evidence="2 3">
    <name type="scientific">Micromonospora coriariae</name>
    <dbReference type="NCBI Taxonomy" id="285665"/>
    <lineage>
        <taxon>Bacteria</taxon>
        <taxon>Bacillati</taxon>
        <taxon>Actinomycetota</taxon>
        <taxon>Actinomycetes</taxon>
        <taxon>Micromonosporales</taxon>
        <taxon>Micromonosporaceae</taxon>
        <taxon>Micromonospora</taxon>
    </lineage>
</organism>
<accession>A0A1C4W3F5</accession>
<feature type="transmembrane region" description="Helical" evidence="1">
    <location>
        <begin position="26"/>
        <end position="46"/>
    </location>
</feature>
<keyword evidence="1" id="KW-1133">Transmembrane helix</keyword>
<sequence length="286" mass="28591">MSGAVRTGWAPSTGPAAPAPARRRRWLLVATAVWAVLLAVLAWTSVRDDAPTVREQRSLDQAGPVVDRAVGELARASGVAGLLELGPARVESGCRVTPFADGATLRREVGVLAAAGTERAVLSGIADRLPASWRAGVGPGLDGPELRADAGEFVAVEGRPTGDGRIRLTVDTGCRPVGSGYAPSPATDAGPETAALTAALRALGQPAGAAPELVTAPCPGGMLARTARFAASPGAAGSAGGLTPLAGNAPLLDNPPVYAYRAGPVTVLAELRPDAARLAATVGCPG</sequence>
<keyword evidence="1" id="KW-0472">Membrane</keyword>
<gene>
    <name evidence="2" type="ORF">GA0070607_3057</name>
</gene>
<keyword evidence="1" id="KW-0812">Transmembrane</keyword>
<dbReference type="AlphaFoldDB" id="A0A1C4W3F5"/>
<evidence type="ECO:0000313" key="2">
    <source>
        <dbReference type="EMBL" id="SCE90579.1"/>
    </source>
</evidence>
<reference evidence="3" key="1">
    <citation type="submission" date="2016-06" db="EMBL/GenBank/DDBJ databases">
        <authorList>
            <person name="Varghese N."/>
            <person name="Submissions Spin"/>
        </authorList>
    </citation>
    <scope>NUCLEOTIDE SEQUENCE [LARGE SCALE GENOMIC DNA]</scope>
    <source>
        <strain evidence="3">DSM 44875</strain>
    </source>
</reference>
<evidence type="ECO:0000313" key="3">
    <source>
        <dbReference type="Proteomes" id="UP000198243"/>
    </source>
</evidence>
<dbReference type="Proteomes" id="UP000198243">
    <property type="component" value="Chromosome I"/>
</dbReference>
<dbReference type="OrthoDB" id="3403585at2"/>
<dbReference type="RefSeq" id="WP_089018779.1">
    <property type="nucleotide sequence ID" value="NZ_LT607412.1"/>
</dbReference>